<dbReference type="EMBL" id="JAWDIE010000012">
    <property type="protein sequence ID" value="MEJ7138546.1"/>
    <property type="molecule type" value="Genomic_DNA"/>
</dbReference>
<protein>
    <submittedName>
        <fullName evidence="1">LysE family translocator</fullName>
    </submittedName>
</protein>
<dbReference type="Proteomes" id="UP001364695">
    <property type="component" value="Unassembled WGS sequence"/>
</dbReference>
<evidence type="ECO:0000313" key="1">
    <source>
        <dbReference type="EMBL" id="MEJ7138546.1"/>
    </source>
</evidence>
<comment type="caution">
    <text evidence="1">The sequence shown here is derived from an EMBL/GenBank/DDBJ whole genome shotgun (WGS) entry which is preliminary data.</text>
</comment>
<gene>
    <name evidence="1" type="ORF">RV045_08905</name>
</gene>
<reference evidence="1" key="1">
    <citation type="submission" date="2023-10" db="EMBL/GenBank/DDBJ databases">
        <title>Amphibacter perezi, gen. nov., sp. nov. a novel taxa of the family Comamonadaceae, class Betaproteobacteria isolated from the skin microbiota of Pelophylax perezi from different populations.</title>
        <authorList>
            <person name="Costa S."/>
            <person name="Proenca D.N."/>
            <person name="Lopes I."/>
            <person name="Morais P.V."/>
        </authorList>
    </citation>
    <scope>NUCLEOTIDE SEQUENCE</scope>
    <source>
        <strain evidence="1">SL12-8</strain>
    </source>
</reference>
<name>A0ACC6P2U8_9BURK</name>
<evidence type="ECO:0000313" key="2">
    <source>
        <dbReference type="Proteomes" id="UP001364695"/>
    </source>
</evidence>
<organism evidence="1 2">
    <name type="scientific">Amphibiibacter pelophylacis</name>
    <dbReference type="NCBI Taxonomy" id="1799477"/>
    <lineage>
        <taxon>Bacteria</taxon>
        <taxon>Pseudomonadati</taxon>
        <taxon>Pseudomonadota</taxon>
        <taxon>Betaproteobacteria</taxon>
        <taxon>Burkholderiales</taxon>
        <taxon>Sphaerotilaceae</taxon>
        <taxon>Amphibiibacter</taxon>
    </lineage>
</organism>
<keyword evidence="2" id="KW-1185">Reference proteome</keyword>
<accession>A0ACC6P2U8</accession>
<proteinExistence type="predicted"/>
<sequence length="224" mass="23737">MTASALWALALFSFVMSVTPGPNNMMLLASGLNFGFARTVPHMLGIAAGAGVMLVVLALGLGALLVRWPLLDALLQTVSALWLIHLAWRLGTATTPLAALAQPDGPPLESPAAQSAKTAKTARPMTALGAAAFQWANPKAWMMVTTLVASYLPAAPGGALLAMVVLVFMAINLCSVSVWAWAGRALRRWLAHPVRLRWFNRVMALTLLASLWPVVSGALQHVRA</sequence>